<dbReference type="GO" id="GO:0042602">
    <property type="term" value="F:riboflavin reductase (NADPH) activity"/>
    <property type="evidence" value="ECO:0007669"/>
    <property type="project" value="TreeGrafter"/>
</dbReference>
<dbReference type="AlphaFoldDB" id="A0A1Y2LRE3"/>
<dbReference type="Gene3D" id="2.30.110.10">
    <property type="entry name" value="Electron Transport, Fmn-binding Protein, Chain A"/>
    <property type="match status" value="1"/>
</dbReference>
<sequence length="281" mass="30868">MTLVQRPGSRFFAAFYRWNRCTQRTSPCPCPCPRPLQARHLLRHTATSAALLLRSYHTTCCLRREGASTHTHSHSLTQELERSSATDASSIPKIEALLKDDVRNLMRRVPCCVAIATVAHVDSESGENVPMGIAVSSLSTVTLDPPTISFNIKEPSQTLNAIRAAQGSFRVHWLAAKGDSVPIIQQFTQGNNPDAYLLRRQRHVYIPQEQDRSTAAAFSAPRIRADNLIAAAECVLTHQLPVGDHIILVAQIKSLEMGDQSGFAMAYVDGSYRAVANGPEN</sequence>
<gene>
    <name evidence="3" type="ORF">B5807_08682</name>
</gene>
<dbReference type="GO" id="GO:0010181">
    <property type="term" value="F:FMN binding"/>
    <property type="evidence" value="ECO:0007669"/>
    <property type="project" value="InterPro"/>
</dbReference>
<accession>A0A1Y2LRE3</accession>
<keyword evidence="1" id="KW-0560">Oxidoreductase</keyword>
<dbReference type="Proteomes" id="UP000193240">
    <property type="component" value="Unassembled WGS sequence"/>
</dbReference>
<dbReference type="InParanoid" id="A0A1Y2LRE3"/>
<dbReference type="SMART" id="SM00903">
    <property type="entry name" value="Flavin_Reduct"/>
    <property type="match status" value="1"/>
</dbReference>
<dbReference type="EMBL" id="KZ107851">
    <property type="protein sequence ID" value="OSS46466.1"/>
    <property type="molecule type" value="Genomic_DNA"/>
</dbReference>
<dbReference type="SUPFAM" id="SSF50475">
    <property type="entry name" value="FMN-binding split barrel"/>
    <property type="match status" value="1"/>
</dbReference>
<protein>
    <recommendedName>
        <fullName evidence="2">Flavin reductase like domain-containing protein</fullName>
    </recommendedName>
</protein>
<dbReference type="PANTHER" id="PTHR30466">
    <property type="entry name" value="FLAVIN REDUCTASE"/>
    <property type="match status" value="1"/>
</dbReference>
<reference evidence="3 4" key="1">
    <citation type="journal article" date="2017" name="Genome Announc.">
        <title>Genome sequence of the saprophytic ascomycete Epicoccum nigrum ICMP 19927 strain isolated from New Zealand.</title>
        <authorList>
            <person name="Fokin M."/>
            <person name="Fleetwood D."/>
            <person name="Weir B.S."/>
            <person name="Villas-Boas S.G."/>
        </authorList>
    </citation>
    <scope>NUCLEOTIDE SEQUENCE [LARGE SCALE GENOMIC DNA]</scope>
    <source>
        <strain evidence="3 4">ICMP 19927</strain>
    </source>
</reference>
<keyword evidence="4" id="KW-1185">Reference proteome</keyword>
<organism evidence="3 4">
    <name type="scientific">Epicoccum nigrum</name>
    <name type="common">Soil fungus</name>
    <name type="synonym">Epicoccum purpurascens</name>
    <dbReference type="NCBI Taxonomy" id="105696"/>
    <lineage>
        <taxon>Eukaryota</taxon>
        <taxon>Fungi</taxon>
        <taxon>Dikarya</taxon>
        <taxon>Ascomycota</taxon>
        <taxon>Pezizomycotina</taxon>
        <taxon>Dothideomycetes</taxon>
        <taxon>Pleosporomycetidae</taxon>
        <taxon>Pleosporales</taxon>
        <taxon>Pleosporineae</taxon>
        <taxon>Didymellaceae</taxon>
        <taxon>Epicoccum</taxon>
    </lineage>
</organism>
<proteinExistence type="predicted"/>
<evidence type="ECO:0000256" key="1">
    <source>
        <dbReference type="ARBA" id="ARBA00023002"/>
    </source>
</evidence>
<dbReference type="STRING" id="105696.A0A1Y2LRE3"/>
<feature type="domain" description="Flavin reductase like" evidence="2">
    <location>
        <begin position="106"/>
        <end position="274"/>
    </location>
</feature>
<dbReference type="OMA" id="AYADRKY"/>
<name>A0A1Y2LRE3_EPING</name>
<dbReference type="InterPro" id="IPR012349">
    <property type="entry name" value="Split_barrel_FMN-bd"/>
</dbReference>
<dbReference type="PANTHER" id="PTHR30466:SF1">
    <property type="entry name" value="FMN REDUCTASE (NADH) RUTF"/>
    <property type="match status" value="1"/>
</dbReference>
<evidence type="ECO:0000313" key="4">
    <source>
        <dbReference type="Proteomes" id="UP000193240"/>
    </source>
</evidence>
<dbReference type="Pfam" id="PF01613">
    <property type="entry name" value="Flavin_Reduct"/>
    <property type="match status" value="1"/>
</dbReference>
<evidence type="ECO:0000259" key="2">
    <source>
        <dbReference type="SMART" id="SM00903"/>
    </source>
</evidence>
<dbReference type="InterPro" id="IPR002563">
    <property type="entry name" value="Flavin_Rdtase-like_dom"/>
</dbReference>
<evidence type="ECO:0000313" key="3">
    <source>
        <dbReference type="EMBL" id="OSS46466.1"/>
    </source>
</evidence>
<dbReference type="InterPro" id="IPR050268">
    <property type="entry name" value="NADH-dep_flavin_reductase"/>
</dbReference>